<dbReference type="PANTHER" id="PTHR41299">
    <property type="entry name" value="THIAMINE PYROPHOSPHOKINASE"/>
    <property type="match status" value="1"/>
</dbReference>
<dbReference type="InterPro" id="IPR036371">
    <property type="entry name" value="TPK_B1-bd_sf"/>
</dbReference>
<accession>A0A4V5P1P4</accession>
<reference evidence="7 8" key="1">
    <citation type="journal article" date="2011" name="J. Microbiol.">
        <title>Bacillus kyonggiensis sp. nov., isolated from soil of a lettuce field.</title>
        <authorList>
            <person name="Dong K."/>
            <person name="Lee S."/>
        </authorList>
    </citation>
    <scope>NUCLEOTIDE SEQUENCE [LARGE SCALE GENOMIC DNA]</scope>
    <source>
        <strain evidence="7 8">NB22</strain>
    </source>
</reference>
<keyword evidence="8" id="KW-1185">Reference proteome</keyword>
<organism evidence="7 8">
    <name type="scientific">Robertmurraya kyonggiensis</name>
    <dbReference type="NCBI Taxonomy" id="1037680"/>
    <lineage>
        <taxon>Bacteria</taxon>
        <taxon>Bacillati</taxon>
        <taxon>Bacillota</taxon>
        <taxon>Bacilli</taxon>
        <taxon>Bacillales</taxon>
        <taxon>Bacillaceae</taxon>
        <taxon>Robertmurraya</taxon>
    </lineage>
</organism>
<keyword evidence="1 7" id="KW-0808">Transferase</keyword>
<dbReference type="PANTHER" id="PTHR41299:SF1">
    <property type="entry name" value="THIAMINE PYROPHOSPHOKINASE"/>
    <property type="match status" value="1"/>
</dbReference>
<sequence>MIINILAGGPEAQLPELNSFQENEVVWVGVDRGVFTLLSHGIEPQMAFGDFDSVNEEELQFIHTKVKSVRIYKSEKDEPDMELALTWAIEQKPERIRLFGATGGRLDHFLANVQLLLRPLIEESPILIEIIDHQNLLYAVRPGTHQIKKDEQKKYISFLPIQGAVENLTLAGFKYPLKDRHIPPTSTLCISNELIDDCGTFSFTEGILLVIRSKD</sequence>
<dbReference type="RefSeq" id="WP_136829321.1">
    <property type="nucleotide sequence ID" value="NZ_SWBM01000001.1"/>
</dbReference>
<dbReference type="EMBL" id="SWBM01000001">
    <property type="protein sequence ID" value="TKC18620.1"/>
    <property type="molecule type" value="Genomic_DNA"/>
</dbReference>
<dbReference type="InterPro" id="IPR036759">
    <property type="entry name" value="TPK_catalytic_sf"/>
</dbReference>
<keyword evidence="2" id="KW-0547">Nucleotide-binding</keyword>
<name>A0A4V5P1P4_9BACI</name>
<dbReference type="GO" id="GO:0009229">
    <property type="term" value="P:thiamine diphosphate biosynthetic process"/>
    <property type="evidence" value="ECO:0007669"/>
    <property type="project" value="InterPro"/>
</dbReference>
<protein>
    <recommendedName>
        <fullName evidence="5">Thiamine diphosphokinase</fullName>
        <ecNumber evidence="5">2.7.6.2</ecNumber>
    </recommendedName>
</protein>
<evidence type="ECO:0000259" key="6">
    <source>
        <dbReference type="SMART" id="SM00983"/>
    </source>
</evidence>
<dbReference type="NCBIfam" id="TIGR01378">
    <property type="entry name" value="thi_PPkinase"/>
    <property type="match status" value="1"/>
</dbReference>
<dbReference type="EC" id="2.7.6.2" evidence="5"/>
<dbReference type="GO" id="GO:0030975">
    <property type="term" value="F:thiamine binding"/>
    <property type="evidence" value="ECO:0007669"/>
    <property type="project" value="InterPro"/>
</dbReference>
<dbReference type="CDD" id="cd07995">
    <property type="entry name" value="TPK"/>
    <property type="match status" value="1"/>
</dbReference>
<evidence type="ECO:0000313" key="7">
    <source>
        <dbReference type="EMBL" id="TKC18620.1"/>
    </source>
</evidence>
<keyword evidence="4" id="KW-0067">ATP-binding</keyword>
<keyword evidence="3 7" id="KW-0418">Kinase</keyword>
<dbReference type="GO" id="GO:0006772">
    <property type="term" value="P:thiamine metabolic process"/>
    <property type="evidence" value="ECO:0007669"/>
    <property type="project" value="UniProtKB-UniRule"/>
</dbReference>
<dbReference type="SMART" id="SM00983">
    <property type="entry name" value="TPK_B1_binding"/>
    <property type="match status" value="1"/>
</dbReference>
<evidence type="ECO:0000256" key="4">
    <source>
        <dbReference type="ARBA" id="ARBA00022840"/>
    </source>
</evidence>
<feature type="domain" description="Thiamin pyrophosphokinase thiamin-binding" evidence="6">
    <location>
        <begin position="143"/>
        <end position="209"/>
    </location>
</feature>
<evidence type="ECO:0000256" key="2">
    <source>
        <dbReference type="ARBA" id="ARBA00022741"/>
    </source>
</evidence>
<evidence type="ECO:0000256" key="5">
    <source>
        <dbReference type="NCBIfam" id="TIGR01378"/>
    </source>
</evidence>
<dbReference type="InterPro" id="IPR053149">
    <property type="entry name" value="TPK"/>
</dbReference>
<evidence type="ECO:0000256" key="3">
    <source>
        <dbReference type="ARBA" id="ARBA00022777"/>
    </source>
</evidence>
<dbReference type="GO" id="GO:0005524">
    <property type="term" value="F:ATP binding"/>
    <property type="evidence" value="ECO:0007669"/>
    <property type="project" value="UniProtKB-KW"/>
</dbReference>
<dbReference type="OrthoDB" id="9804377at2"/>
<evidence type="ECO:0000256" key="1">
    <source>
        <dbReference type="ARBA" id="ARBA00022679"/>
    </source>
</evidence>
<dbReference type="Pfam" id="PF04265">
    <property type="entry name" value="TPK_B1_binding"/>
    <property type="match status" value="1"/>
</dbReference>
<dbReference type="GO" id="GO:0016301">
    <property type="term" value="F:kinase activity"/>
    <property type="evidence" value="ECO:0007669"/>
    <property type="project" value="UniProtKB-KW"/>
</dbReference>
<evidence type="ECO:0000313" key="8">
    <source>
        <dbReference type="Proteomes" id="UP000307756"/>
    </source>
</evidence>
<proteinExistence type="predicted"/>
<dbReference type="AlphaFoldDB" id="A0A4V5P1P4"/>
<comment type="caution">
    <text evidence="7">The sequence shown here is derived from an EMBL/GenBank/DDBJ whole genome shotgun (WGS) entry which is preliminary data.</text>
</comment>
<dbReference type="Gene3D" id="3.40.50.10240">
    <property type="entry name" value="Thiamin pyrophosphokinase, catalytic domain"/>
    <property type="match status" value="1"/>
</dbReference>
<dbReference type="SUPFAM" id="SSF63862">
    <property type="entry name" value="Thiamin pyrophosphokinase, substrate-binding domain"/>
    <property type="match status" value="1"/>
</dbReference>
<dbReference type="InterPro" id="IPR007371">
    <property type="entry name" value="TPK_catalytic"/>
</dbReference>
<dbReference type="InterPro" id="IPR006282">
    <property type="entry name" value="Thi_PPkinase"/>
</dbReference>
<dbReference type="SUPFAM" id="SSF63999">
    <property type="entry name" value="Thiamin pyrophosphokinase, catalytic domain"/>
    <property type="match status" value="1"/>
</dbReference>
<dbReference type="GO" id="GO:0004788">
    <property type="term" value="F:thiamine diphosphokinase activity"/>
    <property type="evidence" value="ECO:0007669"/>
    <property type="project" value="UniProtKB-UniRule"/>
</dbReference>
<gene>
    <name evidence="7" type="ORF">FA727_03430</name>
</gene>
<dbReference type="InterPro" id="IPR007373">
    <property type="entry name" value="Thiamin_PyroPKinase_B1-bd"/>
</dbReference>
<dbReference type="Proteomes" id="UP000307756">
    <property type="component" value="Unassembled WGS sequence"/>
</dbReference>
<dbReference type="Pfam" id="PF04263">
    <property type="entry name" value="TPK_catalytic"/>
    <property type="match status" value="1"/>
</dbReference>